<organism evidence="9 10">
    <name type="scientific">Balnearium lithotrophicum</name>
    <dbReference type="NCBI Taxonomy" id="223788"/>
    <lineage>
        <taxon>Bacteria</taxon>
        <taxon>Pseudomonadati</taxon>
        <taxon>Aquificota</taxon>
        <taxon>Aquificia</taxon>
        <taxon>Desulfurobacteriales</taxon>
        <taxon>Desulfurobacteriaceae</taxon>
        <taxon>Balnearium</taxon>
    </lineage>
</organism>
<evidence type="ECO:0000256" key="4">
    <source>
        <dbReference type="ARBA" id="ARBA00023239"/>
    </source>
</evidence>
<evidence type="ECO:0000313" key="9">
    <source>
        <dbReference type="EMBL" id="SMO46488.1"/>
    </source>
</evidence>
<proteinExistence type="inferred from homology"/>
<dbReference type="SUPFAM" id="SSF53800">
    <property type="entry name" value="Chelatase"/>
    <property type="match status" value="1"/>
</dbReference>
<dbReference type="RefSeq" id="WP_142934472.1">
    <property type="nucleotide sequence ID" value="NZ_FXTM01000005.1"/>
</dbReference>
<comment type="function">
    <text evidence="7">Catalyzes the ferrous insertion into protoporphyrin IX.</text>
</comment>
<dbReference type="InterPro" id="IPR001015">
    <property type="entry name" value="Ferrochelatase"/>
</dbReference>
<evidence type="ECO:0000256" key="2">
    <source>
        <dbReference type="ARBA" id="ARBA00023004"/>
    </source>
</evidence>
<protein>
    <recommendedName>
        <fullName evidence="7">Ferrochelatase</fullName>
        <ecNumber evidence="7">4.98.1.1</ecNumber>
    </recommendedName>
    <alternativeName>
        <fullName evidence="7">Heme synthase</fullName>
    </alternativeName>
    <alternativeName>
        <fullName evidence="7">Protoheme ferro-lyase</fullName>
    </alternativeName>
</protein>
<gene>
    <name evidence="7" type="primary">hemH</name>
    <name evidence="9" type="ORF">SAMN06269117_10572</name>
</gene>
<comment type="similarity">
    <text evidence="1 7 8">Belongs to the ferrochelatase family.</text>
</comment>
<name>A0A521BH83_9BACT</name>
<dbReference type="OrthoDB" id="9776380at2"/>
<dbReference type="Proteomes" id="UP000317315">
    <property type="component" value="Unassembled WGS sequence"/>
</dbReference>
<dbReference type="InterPro" id="IPR033659">
    <property type="entry name" value="Ferrochelatase_N"/>
</dbReference>
<keyword evidence="4 7" id="KW-0456">Lyase</keyword>
<keyword evidence="5 7" id="KW-0627">Porphyrin biosynthesis</keyword>
<keyword evidence="10" id="KW-1185">Reference proteome</keyword>
<evidence type="ECO:0000256" key="8">
    <source>
        <dbReference type="RuleBase" id="RU004185"/>
    </source>
</evidence>
<dbReference type="Pfam" id="PF00762">
    <property type="entry name" value="Ferrochelatase"/>
    <property type="match status" value="1"/>
</dbReference>
<dbReference type="GO" id="GO:0005737">
    <property type="term" value="C:cytoplasm"/>
    <property type="evidence" value="ECO:0007669"/>
    <property type="project" value="UniProtKB-SubCell"/>
</dbReference>
<keyword evidence="2 7" id="KW-0408">Iron</keyword>
<dbReference type="HAMAP" id="MF_00323">
    <property type="entry name" value="Ferrochelatase"/>
    <property type="match status" value="1"/>
</dbReference>
<feature type="binding site" evidence="7">
    <location>
        <position position="265"/>
    </location>
    <ligand>
        <name>Fe(2+)</name>
        <dbReference type="ChEBI" id="CHEBI:29033"/>
    </ligand>
</feature>
<accession>A0A521BH83</accession>
<evidence type="ECO:0000256" key="1">
    <source>
        <dbReference type="ARBA" id="ARBA00007718"/>
    </source>
</evidence>
<dbReference type="PANTHER" id="PTHR11108">
    <property type="entry name" value="FERROCHELATASE"/>
    <property type="match status" value="1"/>
</dbReference>
<dbReference type="GO" id="GO:0004325">
    <property type="term" value="F:ferrochelatase activity"/>
    <property type="evidence" value="ECO:0007669"/>
    <property type="project" value="UniProtKB-UniRule"/>
</dbReference>
<reference evidence="9 10" key="1">
    <citation type="submission" date="2017-05" db="EMBL/GenBank/DDBJ databases">
        <authorList>
            <person name="Varghese N."/>
            <person name="Submissions S."/>
        </authorList>
    </citation>
    <scope>NUCLEOTIDE SEQUENCE [LARGE SCALE GENOMIC DNA]</scope>
    <source>
        <strain evidence="9 10">DSM 16304</strain>
    </source>
</reference>
<comment type="catalytic activity">
    <reaction evidence="6">
        <text>Fe-coproporphyrin III + 2 H(+) = coproporphyrin III + Fe(2+)</text>
        <dbReference type="Rhea" id="RHEA:49572"/>
        <dbReference type="ChEBI" id="CHEBI:15378"/>
        <dbReference type="ChEBI" id="CHEBI:29033"/>
        <dbReference type="ChEBI" id="CHEBI:68438"/>
        <dbReference type="ChEBI" id="CHEBI:131725"/>
        <dbReference type="EC" id="4.99.1.9"/>
    </reaction>
    <physiologicalReaction direction="right-to-left" evidence="6">
        <dbReference type="Rhea" id="RHEA:49574"/>
    </physiologicalReaction>
</comment>
<dbReference type="InterPro" id="IPR033644">
    <property type="entry name" value="Ferrochelatase_C"/>
</dbReference>
<comment type="subcellular location">
    <subcellularLocation>
        <location evidence="7">Cytoplasm</location>
    </subcellularLocation>
</comment>
<evidence type="ECO:0000256" key="7">
    <source>
        <dbReference type="HAMAP-Rule" id="MF_00323"/>
    </source>
</evidence>
<evidence type="ECO:0000256" key="6">
    <source>
        <dbReference type="ARBA" id="ARBA00024536"/>
    </source>
</evidence>
<dbReference type="GO" id="GO:0046872">
    <property type="term" value="F:metal ion binding"/>
    <property type="evidence" value="ECO:0007669"/>
    <property type="project" value="UniProtKB-KW"/>
</dbReference>
<feature type="binding site" evidence="7">
    <location>
        <position position="185"/>
    </location>
    <ligand>
        <name>Fe(2+)</name>
        <dbReference type="ChEBI" id="CHEBI:29033"/>
    </ligand>
</feature>
<evidence type="ECO:0000256" key="3">
    <source>
        <dbReference type="ARBA" id="ARBA00023133"/>
    </source>
</evidence>
<dbReference type="EC" id="4.98.1.1" evidence="7"/>
<keyword evidence="7" id="KW-0479">Metal-binding</keyword>
<dbReference type="EMBL" id="FXTM01000005">
    <property type="protein sequence ID" value="SMO46488.1"/>
    <property type="molecule type" value="Genomic_DNA"/>
</dbReference>
<dbReference type="CDD" id="cd00419">
    <property type="entry name" value="Ferrochelatase_C"/>
    <property type="match status" value="1"/>
</dbReference>
<dbReference type="UniPathway" id="UPA00252">
    <property type="reaction ID" value="UER00325"/>
</dbReference>
<dbReference type="PANTHER" id="PTHR11108:SF1">
    <property type="entry name" value="FERROCHELATASE, MITOCHONDRIAL"/>
    <property type="match status" value="1"/>
</dbReference>
<comment type="catalytic activity">
    <reaction evidence="7">
        <text>heme b + 2 H(+) = protoporphyrin IX + Fe(2+)</text>
        <dbReference type="Rhea" id="RHEA:22584"/>
        <dbReference type="ChEBI" id="CHEBI:15378"/>
        <dbReference type="ChEBI" id="CHEBI:29033"/>
        <dbReference type="ChEBI" id="CHEBI:57306"/>
        <dbReference type="ChEBI" id="CHEBI:60344"/>
        <dbReference type="EC" id="4.98.1.1"/>
    </reaction>
</comment>
<sequence>MREAVLITYMGAPSNLKEIKPFLYRLFSDRDLINFGVPKIFQKPLAYLIATFRAPKVKPQYEAIGGGSPLVKNSVEQSRLVEENVGLKTFLGMLYSEPLLEKIAEEILKSGVEKLYHITLYPQFSYGTVGACIRDVDKLLKGKTEIRHVKSWTLNRNYLNWIRELLKKELRNLPSDKTVVLFSAHSLPKYFVEEKKDPYPEEIRRTISEVMRSFPEYKFRISYQSKVGPIEWLEPSTEETLRRIGEEGFKRVVVFPISFVSEHIETLYELDVEYGNLARDLGLDYRRVKLDHKHPLLISAISEEINKLRKN</sequence>
<dbReference type="Gene3D" id="3.40.50.1400">
    <property type="match status" value="2"/>
</dbReference>
<keyword evidence="7" id="KW-0963">Cytoplasm</keyword>
<dbReference type="NCBIfam" id="TIGR00109">
    <property type="entry name" value="hemH"/>
    <property type="match status" value="1"/>
</dbReference>
<keyword evidence="3 7" id="KW-0350">Heme biosynthesis</keyword>
<dbReference type="AlphaFoldDB" id="A0A521BH83"/>
<dbReference type="GO" id="GO:0006783">
    <property type="term" value="P:heme biosynthetic process"/>
    <property type="evidence" value="ECO:0007669"/>
    <property type="project" value="UniProtKB-UniRule"/>
</dbReference>
<evidence type="ECO:0000313" key="10">
    <source>
        <dbReference type="Proteomes" id="UP000317315"/>
    </source>
</evidence>
<dbReference type="CDD" id="cd03411">
    <property type="entry name" value="Ferrochelatase_N"/>
    <property type="match status" value="1"/>
</dbReference>
<comment type="pathway">
    <text evidence="7">Porphyrin-containing compound metabolism; protoheme biosynthesis; protoheme from protoporphyrin-IX: step 1/1.</text>
</comment>
<evidence type="ECO:0000256" key="5">
    <source>
        <dbReference type="ARBA" id="ARBA00023244"/>
    </source>
</evidence>